<dbReference type="FunFam" id="2.20.70.10:FF:000034">
    <property type="entry name" value="syntaxin-binding protein 4 isoform X1"/>
    <property type="match status" value="1"/>
</dbReference>
<dbReference type="Gene3D" id="1.10.238.10">
    <property type="entry name" value="EF-hand"/>
    <property type="match status" value="1"/>
</dbReference>
<sequence length="506" mass="56746">MESPAYTEFPGRHTSSVTFNGCEGGIGIKVIGGITEKGKHHGIFLRKIFPNGLASSQGELQEGDEILAVNNKSLENVDNAKAVSVLRSATFEGYVKLVIARDNISRIGYLHLVENYNFSSEESDDDSDTGFSLESTIPAGYSHYDKDRNADGDVSVSTRTPMTSSGHGSMLAATSSSSSDRKYSIDPQAKVPIDKLKSALKDLGISLKDEQWQELKSSLKLNKEGMVTYGDFVQKTREILQKKKTSNDKNHHHLVTNDEKNFLGRLDSLQAALDTERKYSRQMERQNSALKTKIKLAGDAQRAARETEEDYERVVRMMEKEIAKLKNARRLSAFTPENVDEGTKKRLSVLTCQLRKAEETLKTYEVATDKLLTFAETVAHSVPAYSEDGTNSRALARRIGSSYSSQNSQLAHQARQVVRAVKVLLENEPLPVGWEEAYTEEGDKYYINHITQATSWTHPVSRINHSRQVVARPKPFERRARSLDRGDSRPHRYSSYGNDIDWLSEF</sequence>
<dbReference type="InterPro" id="IPR011992">
    <property type="entry name" value="EF-hand-dom_pair"/>
</dbReference>
<dbReference type="SMART" id="SM00456">
    <property type="entry name" value="WW"/>
    <property type="match status" value="1"/>
</dbReference>
<evidence type="ECO:0000259" key="3">
    <source>
        <dbReference type="PROSITE" id="PS50020"/>
    </source>
</evidence>
<dbReference type="Gene3D" id="2.30.42.10">
    <property type="match status" value="1"/>
</dbReference>
<dbReference type="PANTHER" id="PTHR19964:SF94">
    <property type="entry name" value="SYNTAXIN-BINDING PROTEIN 4-LIKE"/>
    <property type="match status" value="1"/>
</dbReference>
<dbReference type="PANTHER" id="PTHR19964">
    <property type="entry name" value="MULTIPLE PDZ DOMAIN PROTEIN"/>
    <property type="match status" value="1"/>
</dbReference>
<organism evidence="5 6">
    <name type="scientific">Dimorphilus gyrociliatus</name>
    <dbReference type="NCBI Taxonomy" id="2664684"/>
    <lineage>
        <taxon>Eukaryota</taxon>
        <taxon>Metazoa</taxon>
        <taxon>Spiralia</taxon>
        <taxon>Lophotrochozoa</taxon>
        <taxon>Annelida</taxon>
        <taxon>Polychaeta</taxon>
        <taxon>Polychaeta incertae sedis</taxon>
        <taxon>Dinophilidae</taxon>
        <taxon>Dimorphilus</taxon>
    </lineage>
</organism>
<dbReference type="InterPro" id="IPR001202">
    <property type="entry name" value="WW_dom"/>
</dbReference>
<keyword evidence="6" id="KW-1185">Reference proteome</keyword>
<evidence type="ECO:0000256" key="1">
    <source>
        <dbReference type="SAM" id="Coils"/>
    </source>
</evidence>
<dbReference type="Pfam" id="PF00595">
    <property type="entry name" value="PDZ"/>
    <property type="match status" value="1"/>
</dbReference>
<dbReference type="InterPro" id="IPR051342">
    <property type="entry name" value="PDZ_scaffold"/>
</dbReference>
<dbReference type="PROSITE" id="PS01159">
    <property type="entry name" value="WW_DOMAIN_1"/>
    <property type="match status" value="1"/>
</dbReference>
<dbReference type="SMART" id="SM00228">
    <property type="entry name" value="PDZ"/>
    <property type="match status" value="1"/>
</dbReference>
<dbReference type="Pfam" id="PF00397">
    <property type="entry name" value="WW"/>
    <property type="match status" value="1"/>
</dbReference>
<reference evidence="5 6" key="1">
    <citation type="submission" date="2020-08" db="EMBL/GenBank/DDBJ databases">
        <authorList>
            <person name="Hejnol A."/>
        </authorList>
    </citation>
    <scope>NUCLEOTIDE SEQUENCE [LARGE SCALE GENOMIC DNA]</scope>
</reference>
<dbReference type="AlphaFoldDB" id="A0A7I8VNP9"/>
<proteinExistence type="predicted"/>
<feature type="domain" description="PDZ" evidence="4">
    <location>
        <begin position="16"/>
        <end position="89"/>
    </location>
</feature>
<name>A0A7I8VNP9_9ANNE</name>
<dbReference type="InterPro" id="IPR001478">
    <property type="entry name" value="PDZ"/>
</dbReference>
<feature type="domain" description="WW" evidence="3">
    <location>
        <begin position="428"/>
        <end position="461"/>
    </location>
</feature>
<comment type="caution">
    <text evidence="5">The sequence shown here is derived from an EMBL/GenBank/DDBJ whole genome shotgun (WGS) entry which is preliminary data.</text>
</comment>
<feature type="compositionally biased region" description="Polar residues" evidence="2">
    <location>
        <begin position="155"/>
        <end position="167"/>
    </location>
</feature>
<evidence type="ECO:0000313" key="6">
    <source>
        <dbReference type="Proteomes" id="UP000549394"/>
    </source>
</evidence>
<dbReference type="Proteomes" id="UP000549394">
    <property type="component" value="Unassembled WGS sequence"/>
</dbReference>
<dbReference type="CDD" id="cd00201">
    <property type="entry name" value="WW"/>
    <property type="match status" value="1"/>
</dbReference>
<accession>A0A7I8VNP9</accession>
<dbReference type="SUPFAM" id="SSF51045">
    <property type="entry name" value="WW domain"/>
    <property type="match status" value="1"/>
</dbReference>
<dbReference type="SUPFAM" id="SSF50156">
    <property type="entry name" value="PDZ domain-like"/>
    <property type="match status" value="1"/>
</dbReference>
<gene>
    <name evidence="5" type="ORF">DGYR_LOCUS4859</name>
</gene>
<evidence type="ECO:0000256" key="2">
    <source>
        <dbReference type="SAM" id="MobiDB-lite"/>
    </source>
</evidence>
<evidence type="ECO:0000313" key="5">
    <source>
        <dbReference type="EMBL" id="CAD5116217.1"/>
    </source>
</evidence>
<feature type="coiled-coil region" evidence="1">
    <location>
        <begin position="308"/>
        <end position="367"/>
    </location>
</feature>
<evidence type="ECO:0000259" key="4">
    <source>
        <dbReference type="PROSITE" id="PS50106"/>
    </source>
</evidence>
<dbReference type="Gene3D" id="2.20.70.10">
    <property type="match status" value="1"/>
</dbReference>
<feature type="region of interest" description="Disordered" evidence="2">
    <location>
        <begin position="142"/>
        <end position="184"/>
    </location>
</feature>
<dbReference type="SUPFAM" id="SSF47473">
    <property type="entry name" value="EF-hand"/>
    <property type="match status" value="1"/>
</dbReference>
<dbReference type="PROSITE" id="PS50020">
    <property type="entry name" value="WW_DOMAIN_2"/>
    <property type="match status" value="1"/>
</dbReference>
<dbReference type="InterPro" id="IPR036020">
    <property type="entry name" value="WW_dom_sf"/>
</dbReference>
<dbReference type="OrthoDB" id="6022242at2759"/>
<dbReference type="PROSITE" id="PS50106">
    <property type="entry name" value="PDZ"/>
    <property type="match status" value="1"/>
</dbReference>
<dbReference type="InterPro" id="IPR036034">
    <property type="entry name" value="PDZ_sf"/>
</dbReference>
<keyword evidence="1" id="KW-0175">Coiled coil</keyword>
<dbReference type="EMBL" id="CAJFCJ010000006">
    <property type="protein sequence ID" value="CAD5116217.1"/>
    <property type="molecule type" value="Genomic_DNA"/>
</dbReference>
<protein>
    <submittedName>
        <fullName evidence="5">DgyrCDS5132</fullName>
    </submittedName>
</protein>